<dbReference type="PANTHER" id="PTHR35006:SF2">
    <property type="entry name" value="GLYOXALASE FAMILY PROTEIN (AFU_ORTHOLOGUE AFUA_5G14830)"/>
    <property type="match status" value="1"/>
</dbReference>
<sequence length="126" mass="13728">MIDHFGILSADFGKAKEFYDSVLRVLDFERQMDVGPAVGYGTAGKPDFWVEDAGDRPVGAPLHFAFSAPSPESVQAFYHAALALGAEPLHEPRIFDEYHPNYYGAFVRDPDGNNVEAVFHGGGPKG</sequence>
<evidence type="ECO:0000313" key="3">
    <source>
        <dbReference type="Proteomes" id="UP000467428"/>
    </source>
</evidence>
<accession>A0A7I7RYQ2</accession>
<name>A0A7I7RYQ2_9MYCO</name>
<reference evidence="2 3" key="1">
    <citation type="journal article" date="2019" name="Emerg. Microbes Infect.">
        <title>Comprehensive subspecies identification of 175 nontuberculous mycobacteria species based on 7547 genomic profiles.</title>
        <authorList>
            <person name="Matsumoto Y."/>
            <person name="Kinjo T."/>
            <person name="Motooka D."/>
            <person name="Nabeya D."/>
            <person name="Jung N."/>
            <person name="Uechi K."/>
            <person name="Horii T."/>
            <person name="Iida T."/>
            <person name="Fujita J."/>
            <person name="Nakamura S."/>
        </authorList>
    </citation>
    <scope>NUCLEOTIDE SEQUENCE [LARGE SCALE GENOMIC DNA]</scope>
    <source>
        <strain evidence="2 3">JCM 18538</strain>
    </source>
</reference>
<keyword evidence="3" id="KW-1185">Reference proteome</keyword>
<dbReference type="Proteomes" id="UP000467428">
    <property type="component" value="Chromosome"/>
</dbReference>
<evidence type="ECO:0000313" key="2">
    <source>
        <dbReference type="EMBL" id="BBY49717.1"/>
    </source>
</evidence>
<evidence type="ECO:0000259" key="1">
    <source>
        <dbReference type="PROSITE" id="PS51819"/>
    </source>
</evidence>
<dbReference type="CDD" id="cd07262">
    <property type="entry name" value="VOC_like"/>
    <property type="match status" value="1"/>
</dbReference>
<dbReference type="InterPro" id="IPR029068">
    <property type="entry name" value="Glyas_Bleomycin-R_OHBP_Dase"/>
</dbReference>
<dbReference type="Gene3D" id="3.10.180.10">
    <property type="entry name" value="2,3-Dihydroxybiphenyl 1,2-Dioxygenase, domain 1"/>
    <property type="match status" value="1"/>
</dbReference>
<feature type="domain" description="VOC" evidence="1">
    <location>
        <begin position="1"/>
        <end position="120"/>
    </location>
</feature>
<dbReference type="AlphaFoldDB" id="A0A7I7RYQ2"/>
<dbReference type="SUPFAM" id="SSF54593">
    <property type="entry name" value="Glyoxalase/Bleomycin resistance protein/Dihydroxybiphenyl dioxygenase"/>
    <property type="match status" value="1"/>
</dbReference>
<dbReference type="Pfam" id="PF00903">
    <property type="entry name" value="Glyoxalase"/>
    <property type="match status" value="1"/>
</dbReference>
<protein>
    <submittedName>
        <fullName evidence="2">Glyoxalase</fullName>
    </submittedName>
</protein>
<dbReference type="PANTHER" id="PTHR35006">
    <property type="entry name" value="GLYOXALASE FAMILY PROTEIN (AFU_ORTHOLOGUE AFUA_5G14830)"/>
    <property type="match status" value="1"/>
</dbReference>
<dbReference type="KEGG" id="marz:MARA_31850"/>
<dbReference type="PROSITE" id="PS51819">
    <property type="entry name" value="VOC"/>
    <property type="match status" value="1"/>
</dbReference>
<dbReference type="EMBL" id="AP022593">
    <property type="protein sequence ID" value="BBY49717.1"/>
    <property type="molecule type" value="Genomic_DNA"/>
</dbReference>
<gene>
    <name evidence="2" type="ORF">MARA_31850</name>
</gene>
<geneLocation type="plasmid" evidence="3">
    <name>pjcm18538 dna</name>
</geneLocation>
<proteinExistence type="predicted"/>
<dbReference type="InterPro" id="IPR004360">
    <property type="entry name" value="Glyas_Fos-R_dOase_dom"/>
</dbReference>
<dbReference type="InterPro" id="IPR037523">
    <property type="entry name" value="VOC_core"/>
</dbReference>
<dbReference type="RefSeq" id="WP_163919303.1">
    <property type="nucleotide sequence ID" value="NZ_AP022593.1"/>
</dbReference>
<organism evidence="2 3">
    <name type="scientific">Mycolicibacterium arabiense</name>
    <dbReference type="NCBI Taxonomy" id="1286181"/>
    <lineage>
        <taxon>Bacteria</taxon>
        <taxon>Bacillati</taxon>
        <taxon>Actinomycetota</taxon>
        <taxon>Actinomycetes</taxon>
        <taxon>Mycobacteriales</taxon>
        <taxon>Mycobacteriaceae</taxon>
        <taxon>Mycolicibacterium</taxon>
    </lineage>
</organism>